<dbReference type="STRING" id="1294263.JCM21531_3149"/>
<dbReference type="EMBL" id="BAVR01000041">
    <property type="protein sequence ID" value="GAE89608.1"/>
    <property type="molecule type" value="Genomic_DNA"/>
</dbReference>
<gene>
    <name evidence="1" type="ORF">JCM21531_3149</name>
</gene>
<proteinExistence type="predicted"/>
<reference evidence="1" key="1">
    <citation type="journal article" date="2014" name="Genome Announc.">
        <title>Draft Genome Sequence of Clostridium straminisolvens Strain JCM 21531T, Isolated from a Cellulose-Degrading Bacterial Community.</title>
        <authorList>
            <person name="Yuki M."/>
            <person name="Oshima K."/>
            <person name="Suda W."/>
            <person name="Sakamoto M."/>
            <person name="Kitamura K."/>
            <person name="Iida T."/>
            <person name="Hattori M."/>
            <person name="Ohkuma M."/>
        </authorList>
    </citation>
    <scope>NUCLEOTIDE SEQUENCE [LARGE SCALE GENOMIC DNA]</scope>
    <source>
        <strain evidence="1">JCM 21531</strain>
    </source>
</reference>
<comment type="caution">
    <text evidence="1">The sequence shown here is derived from an EMBL/GenBank/DDBJ whole genome shotgun (WGS) entry which is preliminary data.</text>
</comment>
<evidence type="ECO:0000313" key="2">
    <source>
        <dbReference type="Proteomes" id="UP000019109"/>
    </source>
</evidence>
<dbReference type="Proteomes" id="UP000019109">
    <property type="component" value="Unassembled WGS sequence"/>
</dbReference>
<protein>
    <submittedName>
        <fullName evidence="1">Uncharacterized protein</fullName>
    </submittedName>
</protein>
<accession>W4V9V7</accession>
<keyword evidence="2" id="KW-1185">Reference proteome</keyword>
<organism evidence="1 2">
    <name type="scientific">Acetivibrio straminisolvens JCM 21531</name>
    <dbReference type="NCBI Taxonomy" id="1294263"/>
    <lineage>
        <taxon>Bacteria</taxon>
        <taxon>Bacillati</taxon>
        <taxon>Bacillota</taxon>
        <taxon>Clostridia</taxon>
        <taxon>Eubacteriales</taxon>
        <taxon>Oscillospiraceae</taxon>
        <taxon>Acetivibrio</taxon>
    </lineage>
</organism>
<dbReference type="AlphaFoldDB" id="W4V9V7"/>
<sequence length="52" mass="5775">MKKLKRILAVLTILAILAGINMCTFVSLAQSDAMQVIIGNARQDRVKGLKYR</sequence>
<name>W4V9V7_9FIRM</name>
<evidence type="ECO:0000313" key="1">
    <source>
        <dbReference type="EMBL" id="GAE89608.1"/>
    </source>
</evidence>